<comment type="caution">
    <text evidence="3">The sequence shown here is derived from an EMBL/GenBank/DDBJ whole genome shotgun (WGS) entry which is preliminary data.</text>
</comment>
<proteinExistence type="predicted"/>
<reference evidence="4" key="1">
    <citation type="journal article" date="2019" name="Int. J. Syst. Evol. Microbiol.">
        <title>The Global Catalogue of Microorganisms (GCM) 10K type strain sequencing project: providing services to taxonomists for standard genome sequencing and annotation.</title>
        <authorList>
            <consortium name="The Broad Institute Genomics Platform"/>
            <consortium name="The Broad Institute Genome Sequencing Center for Infectious Disease"/>
            <person name="Wu L."/>
            <person name="Ma J."/>
        </authorList>
    </citation>
    <scope>NUCLEOTIDE SEQUENCE [LARGE SCALE GENOMIC DNA]</scope>
    <source>
        <strain evidence="4">DT72</strain>
    </source>
</reference>
<evidence type="ECO:0000259" key="2">
    <source>
        <dbReference type="PROSITE" id="PS51819"/>
    </source>
</evidence>
<dbReference type="Pfam" id="PF22632">
    <property type="entry name" value="BphC_D1"/>
    <property type="match status" value="1"/>
</dbReference>
<dbReference type="InterPro" id="IPR051332">
    <property type="entry name" value="Fosfomycin_Res_Enzymes"/>
</dbReference>
<dbReference type="InterPro" id="IPR029068">
    <property type="entry name" value="Glyas_Bleomycin-R_OHBP_Dase"/>
</dbReference>
<gene>
    <name evidence="3" type="ORF">ACFSJG_10280</name>
</gene>
<dbReference type="PANTHER" id="PTHR36113:SF6">
    <property type="entry name" value="FOSFOMYCIN RESISTANCE PROTEIN FOSX"/>
    <property type="match status" value="1"/>
</dbReference>
<dbReference type="EMBL" id="JBHUFB010000009">
    <property type="protein sequence ID" value="MFD1812601.1"/>
    <property type="molecule type" value="Genomic_DNA"/>
</dbReference>
<evidence type="ECO:0000313" key="4">
    <source>
        <dbReference type="Proteomes" id="UP001597286"/>
    </source>
</evidence>
<keyword evidence="1" id="KW-0479">Metal-binding</keyword>
<dbReference type="CDD" id="cd07237">
    <property type="entry name" value="BphC1-RGP6_C_like"/>
    <property type="match status" value="1"/>
</dbReference>
<evidence type="ECO:0000256" key="1">
    <source>
        <dbReference type="ARBA" id="ARBA00022723"/>
    </source>
</evidence>
<sequence>MGVHSLGYIRLATSDIDAWKRFGDEFVGFMRVDGADPASLYFRMDDHPARLVVAPADESSCTAIGFEVMNRRVLDELVHAITAEGIEVATGSADECAERRVSGFVRFADPGGNPIELFYGPILDHVPVNTPLVSEFVTGDMGLGHVIVTAEDVEKSFDFYSRILGFVERNTAGPTYFMGCNPRHHSFGIAPKPGPGRTVHIMVEAKTLDDVGIALDRAYAMELPMMHTLGKHTNDQMVSFYVWSPDNYAFEFGWDGLRVTDEVPTYAITEGALWGHRFSPPPQ</sequence>
<dbReference type="PANTHER" id="PTHR36113">
    <property type="entry name" value="LYASE, PUTATIVE-RELATED-RELATED"/>
    <property type="match status" value="1"/>
</dbReference>
<dbReference type="Proteomes" id="UP001597286">
    <property type="component" value="Unassembled WGS sequence"/>
</dbReference>
<evidence type="ECO:0000313" key="3">
    <source>
        <dbReference type="EMBL" id="MFD1812601.1"/>
    </source>
</evidence>
<name>A0ABW4P2E7_9NOCA</name>
<organism evidence="3 4">
    <name type="scientific">Rhodococcus gannanensis</name>
    <dbReference type="NCBI Taxonomy" id="1960308"/>
    <lineage>
        <taxon>Bacteria</taxon>
        <taxon>Bacillati</taxon>
        <taxon>Actinomycetota</taxon>
        <taxon>Actinomycetes</taxon>
        <taxon>Mycobacteriales</taxon>
        <taxon>Nocardiaceae</taxon>
        <taxon>Rhodococcus</taxon>
    </lineage>
</organism>
<accession>A0ABW4P2E7</accession>
<dbReference type="CDD" id="cd07252">
    <property type="entry name" value="BphC1-RGP6_N_like"/>
    <property type="match status" value="1"/>
</dbReference>
<dbReference type="PROSITE" id="PS51819">
    <property type="entry name" value="VOC"/>
    <property type="match status" value="2"/>
</dbReference>
<keyword evidence="4" id="KW-1185">Reference proteome</keyword>
<dbReference type="Gene3D" id="3.10.180.10">
    <property type="entry name" value="2,3-Dihydroxybiphenyl 1,2-Dioxygenase, domain 1"/>
    <property type="match status" value="2"/>
</dbReference>
<feature type="domain" description="VOC" evidence="2">
    <location>
        <begin position="142"/>
        <end position="255"/>
    </location>
</feature>
<dbReference type="Pfam" id="PF00903">
    <property type="entry name" value="Glyoxalase"/>
    <property type="match status" value="1"/>
</dbReference>
<feature type="domain" description="VOC" evidence="2">
    <location>
        <begin position="5"/>
        <end position="120"/>
    </location>
</feature>
<dbReference type="InterPro" id="IPR037523">
    <property type="entry name" value="VOC_core"/>
</dbReference>
<dbReference type="SUPFAM" id="SSF54593">
    <property type="entry name" value="Glyoxalase/Bleomycin resistance protein/Dihydroxybiphenyl dioxygenase"/>
    <property type="match status" value="1"/>
</dbReference>
<protein>
    <submittedName>
        <fullName evidence="3">VOC family protein</fullName>
    </submittedName>
</protein>
<dbReference type="RefSeq" id="WP_378485100.1">
    <property type="nucleotide sequence ID" value="NZ_JBHUFB010000009.1"/>
</dbReference>
<dbReference type="InterPro" id="IPR004360">
    <property type="entry name" value="Glyas_Fos-R_dOase_dom"/>
</dbReference>